<evidence type="ECO:0000256" key="5">
    <source>
        <dbReference type="ARBA" id="ARBA00022679"/>
    </source>
</evidence>
<proteinExistence type="inferred from homology"/>
<reference evidence="14 15" key="1">
    <citation type="submission" date="2020-08" db="EMBL/GenBank/DDBJ databases">
        <authorList>
            <person name="Hejnol A."/>
        </authorList>
    </citation>
    <scope>NUCLEOTIDE SEQUENCE [LARGE SCALE GENOMIC DNA]</scope>
</reference>
<dbReference type="SMART" id="SM00042">
    <property type="entry name" value="CUB"/>
    <property type="match status" value="1"/>
</dbReference>
<evidence type="ECO:0000259" key="13">
    <source>
        <dbReference type="PROSITE" id="PS01180"/>
    </source>
</evidence>
<dbReference type="Pfam" id="PF00431">
    <property type="entry name" value="CUB"/>
    <property type="match status" value="1"/>
</dbReference>
<evidence type="ECO:0000313" key="15">
    <source>
        <dbReference type="Proteomes" id="UP000549394"/>
    </source>
</evidence>
<dbReference type="GO" id="GO:0006487">
    <property type="term" value="P:protein N-linked glycosylation"/>
    <property type="evidence" value="ECO:0007669"/>
    <property type="project" value="TreeGrafter"/>
</dbReference>
<evidence type="ECO:0000256" key="3">
    <source>
        <dbReference type="ARBA" id="ARBA00008715"/>
    </source>
</evidence>
<evidence type="ECO:0000256" key="4">
    <source>
        <dbReference type="ARBA" id="ARBA00022676"/>
    </source>
</evidence>
<dbReference type="Gene3D" id="2.60.120.290">
    <property type="entry name" value="Spermadhesin, CUB domain"/>
    <property type="match status" value="1"/>
</dbReference>
<organism evidence="14 15">
    <name type="scientific">Dimorphilus gyrociliatus</name>
    <dbReference type="NCBI Taxonomy" id="2664684"/>
    <lineage>
        <taxon>Eukaryota</taxon>
        <taxon>Metazoa</taxon>
        <taxon>Spiralia</taxon>
        <taxon>Lophotrochozoa</taxon>
        <taxon>Annelida</taxon>
        <taxon>Polychaeta</taxon>
        <taxon>Polychaeta incertae sedis</taxon>
        <taxon>Dinophilidae</taxon>
        <taxon>Dimorphilus</taxon>
    </lineage>
</organism>
<dbReference type="InterPro" id="IPR000859">
    <property type="entry name" value="CUB_dom"/>
</dbReference>
<keyword evidence="6 12" id="KW-0812">Transmembrane</keyword>
<feature type="transmembrane region" description="Helical" evidence="12">
    <location>
        <begin position="125"/>
        <end position="140"/>
    </location>
</feature>
<comment type="pathway">
    <text evidence="2 12">Protein modification; protein glycosylation.</text>
</comment>
<evidence type="ECO:0000256" key="7">
    <source>
        <dbReference type="ARBA" id="ARBA00022824"/>
    </source>
</evidence>
<dbReference type="PROSITE" id="PS01180">
    <property type="entry name" value="CUB"/>
    <property type="match status" value="1"/>
</dbReference>
<keyword evidence="15" id="KW-1185">Reference proteome</keyword>
<comment type="subcellular location">
    <subcellularLocation>
        <location evidence="1 12">Endoplasmic reticulum membrane</location>
        <topology evidence="1 12">Multi-pass membrane protein</topology>
    </subcellularLocation>
</comment>
<evidence type="ECO:0000256" key="2">
    <source>
        <dbReference type="ARBA" id="ARBA00004922"/>
    </source>
</evidence>
<name>A0A7I8W6I6_9ANNE</name>
<dbReference type="CDD" id="cd00041">
    <property type="entry name" value="CUB"/>
    <property type="match status" value="1"/>
</dbReference>
<dbReference type="InterPro" id="IPR035914">
    <property type="entry name" value="Sperma_CUB_dom_sf"/>
</dbReference>
<evidence type="ECO:0000256" key="9">
    <source>
        <dbReference type="ARBA" id="ARBA00023136"/>
    </source>
</evidence>
<comment type="caution">
    <text evidence="14">The sequence shown here is derived from an EMBL/GenBank/DDBJ whole genome shotgun (WGS) entry which is preliminary data.</text>
</comment>
<accession>A0A7I8W6I6</accession>
<feature type="transmembrane region" description="Helical" evidence="12">
    <location>
        <begin position="169"/>
        <end position="186"/>
    </location>
</feature>
<dbReference type="PANTHER" id="PTHR12413">
    <property type="entry name" value="DOLICHYL GLYCOSYLTRANSFERASE"/>
    <property type="match status" value="1"/>
</dbReference>
<comment type="similarity">
    <text evidence="3 12">Belongs to the ALG6/ALG8 glucosyltransferase family.</text>
</comment>
<dbReference type="AlphaFoldDB" id="A0A7I8W6I6"/>
<dbReference type="Proteomes" id="UP000549394">
    <property type="component" value="Unassembled WGS sequence"/>
</dbReference>
<keyword evidence="8 12" id="KW-1133">Transmembrane helix</keyword>
<dbReference type="InterPro" id="IPR004856">
    <property type="entry name" value="Glyco_trans_ALG6/ALG8"/>
</dbReference>
<feature type="transmembrane region" description="Helical" evidence="12">
    <location>
        <begin position="359"/>
        <end position="385"/>
    </location>
</feature>
<dbReference type="Pfam" id="PF03155">
    <property type="entry name" value="Alg6_Alg8"/>
    <property type="match status" value="1"/>
</dbReference>
<sequence length="451" mass="51577">MGQIAQVLQRLFPFKRGLCHAYWAPNFWALYNFADKALSMIGKKTGYFHVTNDRAVMTGGLVQEFKHVVLPNISPFITLVCTLLAMIPILLKTLRRKSVADDFIKCTVLCSFISYMFGWHVHEKAVIIMILPLTLLSVKSKKDAKMYLLLSIIGHFSLFPLIFTPPENLIKYLMMALFTIISFYVLSRVHDEKPSNFLSTLEIFYLYGLIVLEPFIEASTEKACDGLIAEEIARPQHGYLYSQGYLTQEYYPNKALCRWAVSAEKDYEIVKFRLVNTTIRRSATCSEDYVEVKDGRTLWSRSIKRWCGEQLITDTVTSSGPKILVTFRTNNKYQDKGFIFEYWSEPKAITTYVKAEMTIVTYILFALFIITTSFIVISAIILYIITNKRKKILKKTFTGNVLPESKIERRSAMGNKDTNGYALSPNNETKVTPRMVKTEVDPCPKPATSAV</sequence>
<keyword evidence="5 12" id="KW-0808">Transferase</keyword>
<gene>
    <name evidence="14" type="ORF">DGYR_LOCUS11495</name>
</gene>
<evidence type="ECO:0000313" key="14">
    <source>
        <dbReference type="EMBL" id="CAD5123864.1"/>
    </source>
</evidence>
<dbReference type="EMBL" id="CAJFCJ010000019">
    <property type="protein sequence ID" value="CAD5123864.1"/>
    <property type="molecule type" value="Genomic_DNA"/>
</dbReference>
<keyword evidence="9 12" id="KW-0472">Membrane</keyword>
<evidence type="ECO:0000256" key="8">
    <source>
        <dbReference type="ARBA" id="ARBA00022989"/>
    </source>
</evidence>
<feature type="transmembrane region" description="Helical" evidence="12">
    <location>
        <begin position="147"/>
        <end position="163"/>
    </location>
</feature>
<evidence type="ECO:0000256" key="6">
    <source>
        <dbReference type="ARBA" id="ARBA00022692"/>
    </source>
</evidence>
<dbReference type="GO" id="GO:0042283">
    <property type="term" value="F:dolichyl pyrophosphate Glc1Man9GlcNAc2 alpha-1,3-glucosyltransferase activity"/>
    <property type="evidence" value="ECO:0007669"/>
    <property type="project" value="TreeGrafter"/>
</dbReference>
<evidence type="ECO:0000256" key="1">
    <source>
        <dbReference type="ARBA" id="ARBA00004477"/>
    </source>
</evidence>
<evidence type="ECO:0000256" key="11">
    <source>
        <dbReference type="PROSITE-ProRule" id="PRU00059"/>
    </source>
</evidence>
<dbReference type="EC" id="2.4.1.-" evidence="12"/>
<dbReference type="SUPFAM" id="SSF49854">
    <property type="entry name" value="Spermadhesin, CUB domain"/>
    <property type="match status" value="1"/>
</dbReference>
<comment type="caution">
    <text evidence="11 12">Lacks conserved residue(s) required for the propagation of feature annotation.</text>
</comment>
<dbReference type="OrthoDB" id="1689333at2759"/>
<protein>
    <recommendedName>
        <fullName evidence="12">Alpha-1,3-glucosyltransferase</fullName>
        <ecNumber evidence="12">2.4.1.-</ecNumber>
    </recommendedName>
</protein>
<evidence type="ECO:0000256" key="12">
    <source>
        <dbReference type="RuleBase" id="RU363110"/>
    </source>
</evidence>
<dbReference type="UniPathway" id="UPA00378"/>
<dbReference type="PANTHER" id="PTHR12413:SF2">
    <property type="entry name" value="DOLICHYL PYROPHOSPHATE GLC1MAN9GLCNAC2 ALPHA-1,3-GLUCOSYLTRANSFERASE-RELATED"/>
    <property type="match status" value="1"/>
</dbReference>
<keyword evidence="4 12" id="KW-0328">Glycosyltransferase</keyword>
<dbReference type="GO" id="GO:0005789">
    <property type="term" value="C:endoplasmic reticulum membrane"/>
    <property type="evidence" value="ECO:0007669"/>
    <property type="project" value="UniProtKB-SubCell"/>
</dbReference>
<evidence type="ECO:0000256" key="10">
    <source>
        <dbReference type="ARBA" id="ARBA00023157"/>
    </source>
</evidence>
<keyword evidence="7 12" id="KW-0256">Endoplasmic reticulum</keyword>
<feature type="transmembrane region" description="Helical" evidence="12">
    <location>
        <begin position="73"/>
        <end position="91"/>
    </location>
</feature>
<keyword evidence="10" id="KW-1015">Disulfide bond</keyword>
<feature type="domain" description="CUB" evidence="13">
    <location>
        <begin position="224"/>
        <end position="345"/>
    </location>
</feature>